<organism evidence="2 3">
    <name type="scientific">Alkalispirochaeta americana</name>
    <dbReference type="NCBI Taxonomy" id="159291"/>
    <lineage>
        <taxon>Bacteria</taxon>
        <taxon>Pseudomonadati</taxon>
        <taxon>Spirochaetota</taxon>
        <taxon>Spirochaetia</taxon>
        <taxon>Spirochaetales</taxon>
        <taxon>Spirochaetaceae</taxon>
        <taxon>Alkalispirochaeta</taxon>
    </lineage>
</organism>
<keyword evidence="1" id="KW-0472">Membrane</keyword>
<feature type="transmembrane region" description="Helical" evidence="1">
    <location>
        <begin position="108"/>
        <end position="132"/>
    </location>
</feature>
<evidence type="ECO:0000256" key="1">
    <source>
        <dbReference type="SAM" id="Phobius"/>
    </source>
</evidence>
<accession>A0A1N6SKE0</accession>
<dbReference type="EMBL" id="FTMS01000008">
    <property type="protein sequence ID" value="SIQ41529.1"/>
    <property type="molecule type" value="Genomic_DNA"/>
</dbReference>
<feature type="transmembrane region" description="Helical" evidence="1">
    <location>
        <begin position="48"/>
        <end position="69"/>
    </location>
</feature>
<feature type="transmembrane region" description="Helical" evidence="1">
    <location>
        <begin position="81"/>
        <end position="102"/>
    </location>
</feature>
<keyword evidence="1" id="KW-1133">Transmembrane helix</keyword>
<proteinExistence type="predicted"/>
<dbReference type="AlphaFoldDB" id="A0A1N6SKE0"/>
<name>A0A1N6SKE0_9SPIO</name>
<keyword evidence="1" id="KW-0812">Transmembrane</keyword>
<dbReference type="RefSeq" id="WP_076488679.1">
    <property type="nucleotide sequence ID" value="NZ_FTMS01000008.1"/>
</dbReference>
<keyword evidence="3" id="KW-1185">Reference proteome</keyword>
<protein>
    <submittedName>
        <fullName evidence="2">Uncharacterized protein</fullName>
    </submittedName>
</protein>
<reference evidence="2 3" key="1">
    <citation type="submission" date="2017-01" db="EMBL/GenBank/DDBJ databases">
        <authorList>
            <person name="Mah S.A."/>
            <person name="Swanson W.J."/>
            <person name="Moy G.W."/>
            <person name="Vacquier V.D."/>
        </authorList>
    </citation>
    <scope>NUCLEOTIDE SEQUENCE [LARGE SCALE GENOMIC DNA]</scope>
    <source>
        <strain evidence="2 3">ASpG1</strain>
    </source>
</reference>
<dbReference type="STRING" id="159291.SAMN05920897_108120"/>
<dbReference type="Proteomes" id="UP000186400">
    <property type="component" value="Unassembled WGS sequence"/>
</dbReference>
<evidence type="ECO:0000313" key="3">
    <source>
        <dbReference type="Proteomes" id="UP000186400"/>
    </source>
</evidence>
<gene>
    <name evidence="2" type="ORF">SAMN05920897_108120</name>
</gene>
<sequence>MITDERLNQENRQVESIICHVLKWGLFALLLYRWILLRQNLLETLDLFLLWAGSGLAEFFLMASRGIPLTYPVQTSRREQIFFLGVAPLAAAAIAVASLFPLGAYQGILHSLGIFGVTYLIVVILFSSYVSITRLWEKRHIQDDQP</sequence>
<dbReference type="OrthoDB" id="1952591at2"/>
<feature type="transmembrane region" description="Helical" evidence="1">
    <location>
        <begin position="16"/>
        <end position="36"/>
    </location>
</feature>
<evidence type="ECO:0000313" key="2">
    <source>
        <dbReference type="EMBL" id="SIQ41529.1"/>
    </source>
</evidence>